<organism evidence="2">
    <name type="scientific">Arion vulgaris</name>
    <dbReference type="NCBI Taxonomy" id="1028688"/>
    <lineage>
        <taxon>Eukaryota</taxon>
        <taxon>Metazoa</taxon>
        <taxon>Spiralia</taxon>
        <taxon>Lophotrochozoa</taxon>
        <taxon>Mollusca</taxon>
        <taxon>Gastropoda</taxon>
        <taxon>Heterobranchia</taxon>
        <taxon>Euthyneura</taxon>
        <taxon>Panpulmonata</taxon>
        <taxon>Eupulmonata</taxon>
        <taxon>Stylommatophora</taxon>
        <taxon>Helicina</taxon>
        <taxon>Arionoidea</taxon>
        <taxon>Arionidae</taxon>
        <taxon>Arion</taxon>
    </lineage>
</organism>
<dbReference type="InterPro" id="IPR036259">
    <property type="entry name" value="MFS_trans_sf"/>
</dbReference>
<reference evidence="2" key="1">
    <citation type="submission" date="2014-12" db="EMBL/GenBank/DDBJ databases">
        <title>Insight into the proteome of Arion vulgaris.</title>
        <authorList>
            <person name="Aradska J."/>
            <person name="Bulat T."/>
            <person name="Smidak R."/>
            <person name="Sarate P."/>
            <person name="Gangsoo J."/>
            <person name="Sialana F."/>
            <person name="Bilban M."/>
            <person name="Lubec G."/>
        </authorList>
    </citation>
    <scope>NUCLEOTIDE SEQUENCE</scope>
    <source>
        <tissue evidence="2">Skin</tissue>
    </source>
</reference>
<protein>
    <recommendedName>
        <fullName evidence="3">Major facilitator superfamily (MFS) profile domain-containing protein</fullName>
    </recommendedName>
</protein>
<dbReference type="SUPFAM" id="SSF103473">
    <property type="entry name" value="MFS general substrate transporter"/>
    <property type="match status" value="1"/>
</dbReference>
<dbReference type="PANTHER" id="PTHR11360:SF284">
    <property type="entry name" value="EG:103B4.3 PROTEIN-RELATED"/>
    <property type="match status" value="1"/>
</dbReference>
<dbReference type="EMBL" id="HACG01011944">
    <property type="protein sequence ID" value="CEK58809.1"/>
    <property type="molecule type" value="Transcribed_RNA"/>
</dbReference>
<evidence type="ECO:0000313" key="2">
    <source>
        <dbReference type="EMBL" id="CEK58809.1"/>
    </source>
</evidence>
<dbReference type="Gene3D" id="1.20.1250.20">
    <property type="entry name" value="MFS general substrate transporter like domains"/>
    <property type="match status" value="1"/>
</dbReference>
<keyword evidence="1" id="KW-1133">Transmembrane helix</keyword>
<proteinExistence type="predicted"/>
<sequence length="91" mass="10171">FIVNCIKYTAKGITLTATLVLVGLYFRRRRGLATTLGFIGVSSSFICAPPLIRYLREEYGFRGCFLILAGLEMHGILAALLLRPISSYKRK</sequence>
<feature type="transmembrane region" description="Helical" evidence="1">
    <location>
        <begin position="33"/>
        <end position="53"/>
    </location>
</feature>
<dbReference type="AlphaFoldDB" id="A0A0B6YRB4"/>
<gene>
    <name evidence="2" type="primary">ORF34270</name>
</gene>
<accession>A0A0B6YRB4</accession>
<keyword evidence="1" id="KW-0472">Membrane</keyword>
<keyword evidence="1" id="KW-0812">Transmembrane</keyword>
<feature type="non-terminal residue" evidence="2">
    <location>
        <position position="1"/>
    </location>
</feature>
<dbReference type="GO" id="GO:0008028">
    <property type="term" value="F:monocarboxylic acid transmembrane transporter activity"/>
    <property type="evidence" value="ECO:0007669"/>
    <property type="project" value="TreeGrafter"/>
</dbReference>
<evidence type="ECO:0008006" key="3">
    <source>
        <dbReference type="Google" id="ProtNLM"/>
    </source>
</evidence>
<feature type="non-terminal residue" evidence="2">
    <location>
        <position position="91"/>
    </location>
</feature>
<feature type="transmembrane region" description="Helical" evidence="1">
    <location>
        <begin position="59"/>
        <end position="82"/>
    </location>
</feature>
<dbReference type="InterPro" id="IPR050327">
    <property type="entry name" value="Proton-linked_MCT"/>
</dbReference>
<dbReference type="PANTHER" id="PTHR11360">
    <property type="entry name" value="MONOCARBOXYLATE TRANSPORTER"/>
    <property type="match status" value="1"/>
</dbReference>
<name>A0A0B6YRB4_9EUPU</name>
<evidence type="ECO:0000256" key="1">
    <source>
        <dbReference type="SAM" id="Phobius"/>
    </source>
</evidence>